<proteinExistence type="predicted"/>
<organism evidence="1">
    <name type="scientific">Lepeophtheirus salmonis</name>
    <name type="common">Salmon louse</name>
    <name type="synonym">Caligus salmonis</name>
    <dbReference type="NCBI Taxonomy" id="72036"/>
    <lineage>
        <taxon>Eukaryota</taxon>
        <taxon>Metazoa</taxon>
        <taxon>Ecdysozoa</taxon>
        <taxon>Arthropoda</taxon>
        <taxon>Crustacea</taxon>
        <taxon>Multicrustacea</taxon>
        <taxon>Hexanauplia</taxon>
        <taxon>Copepoda</taxon>
        <taxon>Siphonostomatoida</taxon>
        <taxon>Caligidae</taxon>
        <taxon>Lepeophtheirus</taxon>
    </lineage>
</organism>
<evidence type="ECO:0000313" key="1">
    <source>
        <dbReference type="EMBL" id="CDW38908.1"/>
    </source>
</evidence>
<reference evidence="1" key="1">
    <citation type="submission" date="2014-05" db="EMBL/GenBank/DDBJ databases">
        <authorList>
            <person name="Chronopoulou M."/>
        </authorList>
    </citation>
    <scope>NUCLEOTIDE SEQUENCE</scope>
    <source>
        <tissue evidence="1">Whole organism</tissue>
    </source>
</reference>
<sequence length="52" mass="5968">MEAKIKEDPAATMHHLADEFNVVEITIRRAVHVDFGLKSFVRTPSHLFSDEM</sequence>
<dbReference type="AlphaFoldDB" id="A0A0K2UKZ0"/>
<name>A0A0K2UKZ0_LEPSM</name>
<accession>A0A0K2UKZ0</accession>
<dbReference type="EMBL" id="HACA01021547">
    <property type="protein sequence ID" value="CDW38908.1"/>
    <property type="molecule type" value="Transcribed_RNA"/>
</dbReference>
<protein>
    <submittedName>
        <fullName evidence="1">Uncharacterized protein</fullName>
    </submittedName>
</protein>